<dbReference type="InterPro" id="IPR033121">
    <property type="entry name" value="PEPTIDASE_A1"/>
</dbReference>
<dbReference type="PRINTS" id="PR00792">
    <property type="entry name" value="PEPSIN"/>
</dbReference>
<evidence type="ECO:0000313" key="6">
    <source>
        <dbReference type="Proteomes" id="UP000635477"/>
    </source>
</evidence>
<feature type="active site" evidence="2">
    <location>
        <position position="257"/>
    </location>
</feature>
<dbReference type="GO" id="GO:0006508">
    <property type="term" value="P:proteolysis"/>
    <property type="evidence" value="ECO:0007669"/>
    <property type="project" value="InterPro"/>
</dbReference>
<evidence type="ECO:0000256" key="2">
    <source>
        <dbReference type="PIRSR" id="PIRSR601461-1"/>
    </source>
</evidence>
<dbReference type="PROSITE" id="PS51767">
    <property type="entry name" value="PEPTIDASE_A1"/>
    <property type="match status" value="1"/>
</dbReference>
<sequence length="386" mass="41181">MGSVTRFASAVLATSSLIVAASAAVVDLPVIIEKGYKLVEVGVGKPSQTYRLRFDTGSASSWIVDSECAETCLHVDSNRTGYNLSASSTGRVTAQDSSIDYLGDRVAGVTVEDLFSACDLTWNASFIAASESTWSALPAHGFMGLAFGSIAAAGTPPLFESLMAEKLVDEPRFGIYYARDEGDSTGGVAGKGLLTLGGSKEEKYVDGDLATIQLTTSDGGYDVWRSVLHTTTGTRKASNGSQIKTKTDLAWSNVVFDTGASGINLPEDQIEEIYQSIGMNWTAIIDGDHIPLCSEFTDDWSISFEVGFFDDTRTITVTGDQVAVPGFAEREDACWPPFGTSGSSGFALMGTRLLRNFYTIWDYGVFPQEGSLLSPTLSFGKLKAGY</sequence>
<reference evidence="5" key="2">
    <citation type="submission" date="2020-05" db="EMBL/GenBank/DDBJ databases">
        <authorList>
            <person name="Kim H.-S."/>
            <person name="Proctor R.H."/>
            <person name="Brown D.W."/>
        </authorList>
    </citation>
    <scope>NUCLEOTIDE SEQUENCE</scope>
    <source>
        <strain evidence="5">NRRL 22465</strain>
    </source>
</reference>
<evidence type="ECO:0000313" key="5">
    <source>
        <dbReference type="EMBL" id="KAF4975043.1"/>
    </source>
</evidence>
<dbReference type="SUPFAM" id="SSF50630">
    <property type="entry name" value="Acid proteases"/>
    <property type="match status" value="1"/>
</dbReference>
<dbReference type="Pfam" id="PF00026">
    <property type="entry name" value="Asp"/>
    <property type="match status" value="1"/>
</dbReference>
<evidence type="ECO:0000256" key="3">
    <source>
        <dbReference type="SAM" id="SignalP"/>
    </source>
</evidence>
<feature type="chain" id="PRO_5034856740" description="Peptidase A1 domain-containing protein" evidence="3">
    <location>
        <begin position="24"/>
        <end position="386"/>
    </location>
</feature>
<comment type="caution">
    <text evidence="5">The sequence shown here is derived from an EMBL/GenBank/DDBJ whole genome shotgun (WGS) entry which is preliminary data.</text>
</comment>
<dbReference type="CDD" id="cd05471">
    <property type="entry name" value="pepsin_like"/>
    <property type="match status" value="1"/>
</dbReference>
<dbReference type="PANTHER" id="PTHR47966:SF68">
    <property type="entry name" value="PEPTIDASE A1 DOMAIN-CONTAINING PROTEIN"/>
    <property type="match status" value="1"/>
</dbReference>
<dbReference type="EMBL" id="JABEYC010000681">
    <property type="protein sequence ID" value="KAF4975043.1"/>
    <property type="molecule type" value="Genomic_DNA"/>
</dbReference>
<feature type="signal peptide" evidence="3">
    <location>
        <begin position="1"/>
        <end position="23"/>
    </location>
</feature>
<name>A0A8H4UEH0_9HYPO</name>
<protein>
    <recommendedName>
        <fullName evidence="4">Peptidase A1 domain-containing protein</fullName>
    </recommendedName>
</protein>
<dbReference type="OrthoDB" id="771136at2759"/>
<proteinExistence type="inferred from homology"/>
<dbReference type="AlphaFoldDB" id="A0A8H4UEH0"/>
<dbReference type="PANTHER" id="PTHR47966">
    <property type="entry name" value="BETA-SITE APP-CLEAVING ENZYME, ISOFORM A-RELATED"/>
    <property type="match status" value="1"/>
</dbReference>
<dbReference type="InterPro" id="IPR021109">
    <property type="entry name" value="Peptidase_aspartic_dom_sf"/>
</dbReference>
<gene>
    <name evidence="5" type="ORF">FZEAL_8112</name>
</gene>
<comment type="similarity">
    <text evidence="1">Belongs to the peptidase A1 family.</text>
</comment>
<dbReference type="InterPro" id="IPR001461">
    <property type="entry name" value="Aspartic_peptidase_A1"/>
</dbReference>
<evidence type="ECO:0000256" key="1">
    <source>
        <dbReference type="ARBA" id="ARBA00007447"/>
    </source>
</evidence>
<reference evidence="5" key="1">
    <citation type="journal article" date="2020" name="BMC Genomics">
        <title>Correction to: Identification and distribution of gene clusters required for synthesis of sphingolipid metabolism inhibitors in diverse species of the filamentous fungus Fusarium.</title>
        <authorList>
            <person name="Kim H.S."/>
            <person name="Lohmar J.M."/>
            <person name="Busman M."/>
            <person name="Brown D.W."/>
            <person name="Naumann T.A."/>
            <person name="Divon H.H."/>
            <person name="Lysoe E."/>
            <person name="Uhlig S."/>
            <person name="Proctor R.H."/>
        </authorList>
    </citation>
    <scope>NUCLEOTIDE SEQUENCE</scope>
    <source>
        <strain evidence="5">NRRL 22465</strain>
    </source>
</reference>
<dbReference type="GO" id="GO:0004190">
    <property type="term" value="F:aspartic-type endopeptidase activity"/>
    <property type="evidence" value="ECO:0007669"/>
    <property type="project" value="InterPro"/>
</dbReference>
<accession>A0A8H4UEH0</accession>
<organism evidence="5 6">
    <name type="scientific">Fusarium zealandicum</name>
    <dbReference type="NCBI Taxonomy" id="1053134"/>
    <lineage>
        <taxon>Eukaryota</taxon>
        <taxon>Fungi</taxon>
        <taxon>Dikarya</taxon>
        <taxon>Ascomycota</taxon>
        <taxon>Pezizomycotina</taxon>
        <taxon>Sordariomycetes</taxon>
        <taxon>Hypocreomycetidae</taxon>
        <taxon>Hypocreales</taxon>
        <taxon>Nectriaceae</taxon>
        <taxon>Fusarium</taxon>
        <taxon>Fusarium staphyleae species complex</taxon>
    </lineage>
</organism>
<dbReference type="GO" id="GO:0000324">
    <property type="term" value="C:fungal-type vacuole"/>
    <property type="evidence" value="ECO:0007669"/>
    <property type="project" value="TreeGrafter"/>
</dbReference>
<keyword evidence="6" id="KW-1185">Reference proteome</keyword>
<feature type="domain" description="Peptidase A1" evidence="4">
    <location>
        <begin position="37"/>
        <end position="380"/>
    </location>
</feature>
<feature type="active site" evidence="2">
    <location>
        <position position="55"/>
    </location>
</feature>
<evidence type="ECO:0000259" key="4">
    <source>
        <dbReference type="PROSITE" id="PS51767"/>
    </source>
</evidence>
<dbReference type="InterPro" id="IPR034164">
    <property type="entry name" value="Pepsin-like_dom"/>
</dbReference>
<keyword evidence="3" id="KW-0732">Signal</keyword>
<dbReference type="Proteomes" id="UP000635477">
    <property type="component" value="Unassembled WGS sequence"/>
</dbReference>
<dbReference type="Gene3D" id="2.40.70.10">
    <property type="entry name" value="Acid Proteases"/>
    <property type="match status" value="2"/>
</dbReference>